<evidence type="ECO:0000256" key="9">
    <source>
        <dbReference type="ARBA" id="ARBA00022989"/>
    </source>
</evidence>
<gene>
    <name evidence="16" type="ORF">GCM10011274_19410</name>
</gene>
<evidence type="ECO:0000256" key="13">
    <source>
        <dbReference type="SAM" id="Phobius"/>
    </source>
</evidence>
<keyword evidence="5 11" id="KW-0597">Phosphoprotein</keyword>
<feature type="transmembrane region" description="Helical" evidence="13">
    <location>
        <begin position="150"/>
        <end position="171"/>
    </location>
</feature>
<feature type="transmembrane region" description="Helical" evidence="13">
    <location>
        <begin position="6"/>
        <end position="24"/>
    </location>
</feature>
<dbReference type="Pfam" id="PF02518">
    <property type="entry name" value="HATPase_c"/>
    <property type="match status" value="1"/>
</dbReference>
<feature type="transmembrane region" description="Helical" evidence="13">
    <location>
        <begin position="59"/>
        <end position="80"/>
    </location>
</feature>
<dbReference type="SMART" id="SM00388">
    <property type="entry name" value="HisKA"/>
    <property type="match status" value="1"/>
</dbReference>
<dbReference type="PANTHER" id="PTHR43047:SF9">
    <property type="entry name" value="HISTIDINE KINASE"/>
    <property type="match status" value="1"/>
</dbReference>
<dbReference type="EMBL" id="BMZC01000005">
    <property type="protein sequence ID" value="GGZ61602.1"/>
    <property type="molecule type" value="Genomic_DNA"/>
</dbReference>
<evidence type="ECO:0000256" key="4">
    <source>
        <dbReference type="ARBA" id="ARBA00012438"/>
    </source>
</evidence>
<protein>
    <recommendedName>
        <fullName evidence="4">histidine kinase</fullName>
        <ecNumber evidence="4">2.7.13.3</ecNumber>
    </recommendedName>
</protein>
<evidence type="ECO:0000259" key="15">
    <source>
        <dbReference type="PROSITE" id="PS50110"/>
    </source>
</evidence>
<dbReference type="Gene3D" id="3.30.450.20">
    <property type="entry name" value="PAS domain"/>
    <property type="match status" value="1"/>
</dbReference>
<dbReference type="InterPro" id="IPR036890">
    <property type="entry name" value="HATPase_C_sf"/>
</dbReference>
<dbReference type="GO" id="GO:0005886">
    <property type="term" value="C:plasma membrane"/>
    <property type="evidence" value="ECO:0007669"/>
    <property type="project" value="TreeGrafter"/>
</dbReference>
<dbReference type="InterPro" id="IPR036097">
    <property type="entry name" value="HisK_dim/P_sf"/>
</dbReference>
<proteinExistence type="inferred from homology"/>
<dbReference type="InterPro" id="IPR035965">
    <property type="entry name" value="PAS-like_dom_sf"/>
</dbReference>
<evidence type="ECO:0000256" key="2">
    <source>
        <dbReference type="ARBA" id="ARBA00004141"/>
    </source>
</evidence>
<dbReference type="GO" id="GO:0009927">
    <property type="term" value="F:histidine phosphotransfer kinase activity"/>
    <property type="evidence" value="ECO:0007669"/>
    <property type="project" value="TreeGrafter"/>
</dbReference>
<dbReference type="FunFam" id="3.30.565.10:FF:000049">
    <property type="entry name" value="Two-component sensor histidine kinase"/>
    <property type="match status" value="1"/>
</dbReference>
<dbReference type="CDD" id="cd00082">
    <property type="entry name" value="HisKA"/>
    <property type="match status" value="1"/>
</dbReference>
<feature type="transmembrane region" description="Helical" evidence="13">
    <location>
        <begin position="112"/>
        <end position="130"/>
    </location>
</feature>
<comment type="catalytic activity">
    <reaction evidence="1">
        <text>ATP + protein L-histidine = ADP + protein N-phospho-L-histidine.</text>
        <dbReference type="EC" id="2.7.13.3"/>
    </reaction>
</comment>
<evidence type="ECO:0000256" key="12">
    <source>
        <dbReference type="SAM" id="Coils"/>
    </source>
</evidence>
<feature type="transmembrane region" description="Helical" evidence="13">
    <location>
        <begin position="472"/>
        <end position="492"/>
    </location>
</feature>
<dbReference type="InterPro" id="IPR011006">
    <property type="entry name" value="CheY-like_superfamily"/>
</dbReference>
<evidence type="ECO:0000313" key="16">
    <source>
        <dbReference type="EMBL" id="GGZ61602.1"/>
    </source>
</evidence>
<dbReference type="AlphaFoldDB" id="A0A8H9I970"/>
<dbReference type="Pfam" id="PF12860">
    <property type="entry name" value="PAS_7"/>
    <property type="match status" value="1"/>
</dbReference>
<feature type="transmembrane region" description="Helical" evidence="13">
    <location>
        <begin position="183"/>
        <end position="210"/>
    </location>
</feature>
<dbReference type="InterPro" id="IPR005467">
    <property type="entry name" value="His_kinase_dom"/>
</dbReference>
<evidence type="ECO:0000256" key="8">
    <source>
        <dbReference type="ARBA" id="ARBA00022777"/>
    </source>
</evidence>
<evidence type="ECO:0000256" key="6">
    <source>
        <dbReference type="ARBA" id="ARBA00022679"/>
    </source>
</evidence>
<evidence type="ECO:0000256" key="5">
    <source>
        <dbReference type="ARBA" id="ARBA00022553"/>
    </source>
</evidence>
<name>A0A8H9I970_9ALTE</name>
<keyword evidence="6" id="KW-0808">Transferase</keyword>
<dbReference type="Pfam" id="PF00512">
    <property type="entry name" value="HisKA"/>
    <property type="match status" value="1"/>
</dbReference>
<feature type="transmembrane region" description="Helical" evidence="13">
    <location>
        <begin position="236"/>
        <end position="254"/>
    </location>
</feature>
<sequence length="1134" mass="125058">MFSVLSLMAIVVGYLLILFLLAFWGDKRAKANQQHPYIYSLALGVHCTSWAFFGTTTQAAHYGWAFIPTYMGIICVFLFAHPVLRRVANVCHQHNISSLADFISLRYDKSHFLAALVTLLCFIGVVPYIALQLDAVTGGIRVVTGADNIWPNSVGFYVAILMALFAILFGTRSLNLTDKHPGLMLTVAFESIVKLVGLIIVGLFVCYSLFDGVFDLLGKAQLDPRANQTISADSGVWVYASQMLLGVCSMFCLPRQFHINFIENNGDKEITTARWLFPLYLLGMTLFVLPIALAGHMLFPGGNISTDTYALALPVASGNTWITIIAFIGGLAAATSMIIVATLAMGIMISNNIATPLWLTLQLRTQQRHRLKPASILLIRRATVLVVLGVAYFYHVNISQSTSLVQSGVIAIALLSQTFPILLLGLYWKRGTTLAAQLALASGALCWVYWLLWPSITASYYFNDTPTDIQLAQGFVYSLGVNILCFVLVSLIQNKRSQPSTQDPITHNSQPFGHAVKVANLLAITEKVWGSERHQALLDKLSPEQLSGYASPKLLTTIESELAGQVGSASARILLSAIGEKRDVELSELVELVEEASQTFQFNHELLQSSVENIQQGIVVLDRDLNLLAWNQRYIELFNYPRGFVQVGMSIHQLLEFNAKRGLFGHNAITGQSNIEMEIEKRVAFMQSGSAYKYVRHQENGQVIELNGRPLPGGGFVTTYSDITEYINIQQQLEQAKTGLETRVQERTEQLQIANINLEKARRDAESANESKTKFLAAAGHDLMQPFNAASLFAAMLKQKAPAGEMAEMSANLVDSLSNAESLLSMLLDMTRLESGVLSTHVQTFPLDSILRPMVTEFSVLAQQKRLRITYVSTSISVKSDPKLLRRIIQNLLSNAIRYTHEGRILVGVKRQAGTARICVIDTGAGIAKDKQQEIFLEFHQLDNNPSAQGLGLGLTIVERISALLNHPVTLHSTLNKGTSFEITVPMGAKQIVKDNTIKKAGNDASLPLKHKRVLIVDNEPHILDALHRLLVDWGADVVAAKNTQDALNALSQPIDLMILDYQLDNGETGIDVARAIRQSLVTASNANLPGILNSARQDEDIRQLAINEQMHYLPKPLKPLALKRLIKQLLAEK</sequence>
<dbReference type="GO" id="GO:0000155">
    <property type="term" value="F:phosphorelay sensor kinase activity"/>
    <property type="evidence" value="ECO:0007669"/>
    <property type="project" value="InterPro"/>
</dbReference>
<feature type="modified residue" description="4-aspartylphosphate" evidence="11">
    <location>
        <position position="1061"/>
    </location>
</feature>
<dbReference type="PROSITE" id="PS50283">
    <property type="entry name" value="NA_SOLUT_SYMP_3"/>
    <property type="match status" value="1"/>
</dbReference>
<dbReference type="PROSITE" id="PS50110">
    <property type="entry name" value="RESPONSE_REGULATORY"/>
    <property type="match status" value="1"/>
</dbReference>
<evidence type="ECO:0000256" key="1">
    <source>
        <dbReference type="ARBA" id="ARBA00000085"/>
    </source>
</evidence>
<dbReference type="Gene3D" id="3.40.50.2300">
    <property type="match status" value="1"/>
</dbReference>
<dbReference type="InterPro" id="IPR038377">
    <property type="entry name" value="Na/Glc_symporter_sf"/>
</dbReference>
<dbReference type="SMART" id="SM00448">
    <property type="entry name" value="REC"/>
    <property type="match status" value="1"/>
</dbReference>
<feature type="transmembrane region" description="Helical" evidence="13">
    <location>
        <begin position="407"/>
        <end position="427"/>
    </location>
</feature>
<dbReference type="InterPro" id="IPR003661">
    <property type="entry name" value="HisK_dim/P_dom"/>
</dbReference>
<feature type="transmembrane region" description="Helical" evidence="13">
    <location>
        <begin position="375"/>
        <end position="395"/>
    </location>
</feature>
<dbReference type="SUPFAM" id="SSF52172">
    <property type="entry name" value="CheY-like"/>
    <property type="match status" value="1"/>
</dbReference>
<feature type="domain" description="Histidine kinase" evidence="14">
    <location>
        <begin position="778"/>
        <end position="989"/>
    </location>
</feature>
<evidence type="ECO:0000259" key="14">
    <source>
        <dbReference type="PROSITE" id="PS50109"/>
    </source>
</evidence>
<dbReference type="Gene3D" id="1.20.1730.10">
    <property type="entry name" value="Sodium/glucose cotransporter"/>
    <property type="match status" value="1"/>
</dbReference>
<dbReference type="InterPro" id="IPR001734">
    <property type="entry name" value="Na/solute_symporter"/>
</dbReference>
<dbReference type="Gene3D" id="1.10.287.130">
    <property type="match status" value="1"/>
</dbReference>
<keyword evidence="8" id="KW-0418">Kinase</keyword>
<evidence type="ECO:0000256" key="7">
    <source>
        <dbReference type="ARBA" id="ARBA00022692"/>
    </source>
</evidence>
<dbReference type="PRINTS" id="PR00344">
    <property type="entry name" value="BCTRLSENSOR"/>
</dbReference>
<organism evidence="16 17">
    <name type="scientific">Paraglaciecola chathamensis</name>
    <dbReference type="NCBI Taxonomy" id="368405"/>
    <lineage>
        <taxon>Bacteria</taxon>
        <taxon>Pseudomonadati</taxon>
        <taxon>Pseudomonadota</taxon>
        <taxon>Gammaproteobacteria</taxon>
        <taxon>Alteromonadales</taxon>
        <taxon>Alteromonadaceae</taxon>
        <taxon>Paraglaciecola</taxon>
    </lineage>
</organism>
<dbReference type="GO" id="GO:0022857">
    <property type="term" value="F:transmembrane transporter activity"/>
    <property type="evidence" value="ECO:0007669"/>
    <property type="project" value="InterPro"/>
</dbReference>
<dbReference type="Gene3D" id="3.30.565.10">
    <property type="entry name" value="Histidine kinase-like ATPase, C-terminal domain"/>
    <property type="match status" value="1"/>
</dbReference>
<dbReference type="EC" id="2.7.13.3" evidence="4"/>
<dbReference type="RefSeq" id="WP_191865890.1">
    <property type="nucleotide sequence ID" value="NZ_BMZC01000005.1"/>
</dbReference>
<dbReference type="SMART" id="SM00091">
    <property type="entry name" value="PAS"/>
    <property type="match status" value="1"/>
</dbReference>
<dbReference type="InterPro" id="IPR001789">
    <property type="entry name" value="Sig_transdc_resp-reg_receiver"/>
</dbReference>
<evidence type="ECO:0000256" key="11">
    <source>
        <dbReference type="PROSITE-ProRule" id="PRU00169"/>
    </source>
</evidence>
<dbReference type="CDD" id="cd10322">
    <property type="entry name" value="SLC5sbd"/>
    <property type="match status" value="1"/>
</dbReference>
<feature type="transmembrane region" description="Helical" evidence="13">
    <location>
        <begin position="36"/>
        <end position="53"/>
    </location>
</feature>
<dbReference type="CDD" id="cd00156">
    <property type="entry name" value="REC"/>
    <property type="match status" value="1"/>
</dbReference>
<reference evidence="16" key="1">
    <citation type="journal article" date="2014" name="Int. J. Syst. Evol. Microbiol.">
        <title>Complete genome sequence of Corynebacterium casei LMG S-19264T (=DSM 44701T), isolated from a smear-ripened cheese.</title>
        <authorList>
            <consortium name="US DOE Joint Genome Institute (JGI-PGF)"/>
            <person name="Walter F."/>
            <person name="Albersmeier A."/>
            <person name="Kalinowski J."/>
            <person name="Ruckert C."/>
        </authorList>
    </citation>
    <scope>NUCLEOTIDE SEQUENCE</scope>
    <source>
        <strain evidence="16">KCTC 32337</strain>
    </source>
</reference>
<dbReference type="InterPro" id="IPR004358">
    <property type="entry name" value="Sig_transdc_His_kin-like_C"/>
</dbReference>
<dbReference type="SMART" id="SM00387">
    <property type="entry name" value="HATPase_c"/>
    <property type="match status" value="1"/>
</dbReference>
<feature type="transmembrane region" description="Helical" evidence="13">
    <location>
        <begin position="434"/>
        <end position="452"/>
    </location>
</feature>
<comment type="caution">
    <text evidence="16">The sequence shown here is derived from an EMBL/GenBank/DDBJ whole genome shotgun (WGS) entry which is preliminary data.</text>
</comment>
<dbReference type="SUPFAM" id="SSF55785">
    <property type="entry name" value="PYP-like sensor domain (PAS domain)"/>
    <property type="match status" value="1"/>
</dbReference>
<dbReference type="Proteomes" id="UP000622604">
    <property type="component" value="Unassembled WGS sequence"/>
</dbReference>
<keyword evidence="10 13" id="KW-0472">Membrane</keyword>
<feature type="transmembrane region" description="Helical" evidence="13">
    <location>
        <begin position="275"/>
        <end position="299"/>
    </location>
</feature>
<keyword evidence="12" id="KW-0175">Coiled coil</keyword>
<evidence type="ECO:0000313" key="17">
    <source>
        <dbReference type="Proteomes" id="UP000622604"/>
    </source>
</evidence>
<feature type="transmembrane region" description="Helical" evidence="13">
    <location>
        <begin position="321"/>
        <end position="354"/>
    </location>
</feature>
<keyword evidence="7 13" id="KW-0812">Transmembrane</keyword>
<dbReference type="InterPro" id="IPR003594">
    <property type="entry name" value="HATPase_dom"/>
</dbReference>
<evidence type="ECO:0000256" key="10">
    <source>
        <dbReference type="ARBA" id="ARBA00023136"/>
    </source>
</evidence>
<reference evidence="16" key="2">
    <citation type="submission" date="2020-09" db="EMBL/GenBank/DDBJ databases">
        <authorList>
            <person name="Sun Q."/>
            <person name="Kim S."/>
        </authorList>
    </citation>
    <scope>NUCLEOTIDE SEQUENCE</scope>
    <source>
        <strain evidence="16">KCTC 32337</strain>
    </source>
</reference>
<feature type="coiled-coil region" evidence="12">
    <location>
        <begin position="730"/>
        <end position="771"/>
    </location>
</feature>
<comment type="subcellular location">
    <subcellularLocation>
        <location evidence="2">Membrane</location>
        <topology evidence="2">Multi-pass membrane protein</topology>
    </subcellularLocation>
</comment>
<feature type="domain" description="Response regulatory" evidence="15">
    <location>
        <begin position="1013"/>
        <end position="1131"/>
    </location>
</feature>
<comment type="similarity">
    <text evidence="3">Belongs to the sodium:solute symporter (SSF) (TC 2.A.21) family.</text>
</comment>
<accession>A0A8H9I970</accession>
<dbReference type="Pfam" id="PF00072">
    <property type="entry name" value="Response_reg"/>
    <property type="match status" value="1"/>
</dbReference>
<keyword evidence="9 13" id="KW-1133">Transmembrane helix</keyword>
<evidence type="ECO:0000256" key="3">
    <source>
        <dbReference type="ARBA" id="ARBA00006434"/>
    </source>
</evidence>
<dbReference type="CDD" id="cd00130">
    <property type="entry name" value="PAS"/>
    <property type="match status" value="1"/>
</dbReference>
<dbReference type="SUPFAM" id="SSF55874">
    <property type="entry name" value="ATPase domain of HSP90 chaperone/DNA topoisomerase II/histidine kinase"/>
    <property type="match status" value="1"/>
</dbReference>
<dbReference type="SUPFAM" id="SSF47384">
    <property type="entry name" value="Homodimeric domain of signal transducing histidine kinase"/>
    <property type="match status" value="1"/>
</dbReference>
<dbReference type="PROSITE" id="PS50109">
    <property type="entry name" value="HIS_KIN"/>
    <property type="match status" value="1"/>
</dbReference>
<dbReference type="PANTHER" id="PTHR43047">
    <property type="entry name" value="TWO-COMPONENT HISTIDINE PROTEIN KINASE"/>
    <property type="match status" value="1"/>
</dbReference>
<dbReference type="InterPro" id="IPR000014">
    <property type="entry name" value="PAS"/>
</dbReference>